<keyword evidence="4" id="KW-0732">Signal</keyword>
<dbReference type="CDD" id="cd13545">
    <property type="entry name" value="PBP2_TbpA"/>
    <property type="match status" value="1"/>
</dbReference>
<dbReference type="InterPro" id="IPR006061">
    <property type="entry name" value="SBP_1_CS"/>
</dbReference>
<dbReference type="GO" id="GO:0030288">
    <property type="term" value="C:outer membrane-bounded periplasmic space"/>
    <property type="evidence" value="ECO:0007669"/>
    <property type="project" value="TreeGrafter"/>
</dbReference>
<dbReference type="PANTHER" id="PTHR30006:SF3">
    <property type="entry name" value="THIAMINE-BINDING PERIPLASMIC PROTEIN"/>
    <property type="match status" value="1"/>
</dbReference>
<dbReference type="Pfam" id="PF13343">
    <property type="entry name" value="SBP_bac_6"/>
    <property type="match status" value="1"/>
</dbReference>
<evidence type="ECO:0000313" key="6">
    <source>
        <dbReference type="EMBL" id="ADI19180.1"/>
    </source>
</evidence>
<keyword evidence="3" id="KW-0813">Transport</keyword>
<evidence type="ECO:0000256" key="5">
    <source>
        <dbReference type="ARBA" id="ARBA00022764"/>
    </source>
</evidence>
<sequence>MNKFNLLFSLWFIGMVLMSPALLWGQADLTLYTYDSFNSEWGPGPVVFKRFEEECECKLKVVAPGDSGSMLNRAILEKNNPRADLVLGINNSELDKSFQYGIWEPYRSPKMDRVPKMLQIDPEHRVTPFDYGYIAFVYDSERIKEPPQSLEDLTAPRFLNRIVIENPKTSSPGLSMLHWTISVYGEENYLDYWKRLKPNLLTITDGWSAAYGMFTKGEVPMVLSYVTSPAYHLEYEKTERYRAAEFPNGHYRQVELAGILKGSKNPERAREFIDFMLSEGFQDAIPLTNWMFPVIQYQPLPDSFRVAPQPKTVAELASSRVRDQNSKWLKDWSRSMSR</sequence>
<reference evidence="6" key="1">
    <citation type="journal article" date="2011" name="Environ. Microbiol.">
        <title>Time-series analyses of Monterey Bay coastal microbial picoplankton using a 'genome proxy' microarray.</title>
        <authorList>
            <person name="Rich V.I."/>
            <person name="Pham V.D."/>
            <person name="Eppley J."/>
            <person name="Shi Y."/>
            <person name="DeLong E.F."/>
        </authorList>
    </citation>
    <scope>NUCLEOTIDE SEQUENCE</scope>
</reference>
<evidence type="ECO:0000256" key="2">
    <source>
        <dbReference type="ARBA" id="ARBA00008520"/>
    </source>
</evidence>
<comment type="subcellular location">
    <subcellularLocation>
        <location evidence="1">Periplasm</location>
    </subcellularLocation>
</comment>
<dbReference type="PROSITE" id="PS01037">
    <property type="entry name" value="SBP_BACTERIAL_1"/>
    <property type="match status" value="1"/>
</dbReference>
<dbReference type="InterPro" id="IPR005948">
    <property type="entry name" value="ThiB-like"/>
</dbReference>
<organism evidence="6">
    <name type="scientific">uncultured delta proteobacterium HF0130_05G09</name>
    <dbReference type="NCBI Taxonomy" id="710827"/>
    <lineage>
        <taxon>Bacteria</taxon>
        <taxon>Deltaproteobacteria</taxon>
        <taxon>environmental samples</taxon>
    </lineage>
</organism>
<evidence type="ECO:0000256" key="4">
    <source>
        <dbReference type="ARBA" id="ARBA00022729"/>
    </source>
</evidence>
<dbReference type="GO" id="GO:0055085">
    <property type="term" value="P:transmembrane transport"/>
    <property type="evidence" value="ECO:0007669"/>
    <property type="project" value="InterPro"/>
</dbReference>
<dbReference type="AlphaFoldDB" id="E0XXN9"/>
<dbReference type="GO" id="GO:0015888">
    <property type="term" value="P:thiamine transport"/>
    <property type="evidence" value="ECO:0007669"/>
    <property type="project" value="InterPro"/>
</dbReference>
<protein>
    <submittedName>
        <fullName evidence="6">ABC-type thiamine transport system, periplasmic component</fullName>
    </submittedName>
</protein>
<dbReference type="GO" id="GO:0030976">
    <property type="term" value="F:thiamine pyrophosphate binding"/>
    <property type="evidence" value="ECO:0007669"/>
    <property type="project" value="TreeGrafter"/>
</dbReference>
<dbReference type="SUPFAM" id="SSF53850">
    <property type="entry name" value="Periplasmic binding protein-like II"/>
    <property type="match status" value="1"/>
</dbReference>
<comment type="similarity">
    <text evidence="2">Belongs to the bacterial solute-binding protein 1 family.</text>
</comment>
<name>E0XXN9_9DELT</name>
<dbReference type="NCBIfam" id="TIGR01254">
    <property type="entry name" value="sfuA"/>
    <property type="match status" value="1"/>
</dbReference>
<accession>E0XXN9</accession>
<dbReference type="Gene3D" id="3.40.190.10">
    <property type="entry name" value="Periplasmic binding protein-like II"/>
    <property type="match status" value="2"/>
</dbReference>
<dbReference type="EMBL" id="GU474912">
    <property type="protein sequence ID" value="ADI19180.1"/>
    <property type="molecule type" value="Genomic_DNA"/>
</dbReference>
<evidence type="ECO:0000256" key="3">
    <source>
        <dbReference type="ARBA" id="ARBA00022448"/>
    </source>
</evidence>
<proteinExistence type="inferred from homology"/>
<keyword evidence="5" id="KW-0574">Periplasm</keyword>
<dbReference type="PANTHER" id="PTHR30006">
    <property type="entry name" value="THIAMINE-BINDING PERIPLASMIC PROTEIN-RELATED"/>
    <property type="match status" value="1"/>
</dbReference>
<evidence type="ECO:0000256" key="1">
    <source>
        <dbReference type="ARBA" id="ARBA00004418"/>
    </source>
</evidence>
<dbReference type="GO" id="GO:0030975">
    <property type="term" value="F:thiamine binding"/>
    <property type="evidence" value="ECO:0007669"/>
    <property type="project" value="InterPro"/>
</dbReference>